<evidence type="ECO:0000313" key="2">
    <source>
        <dbReference type="Proteomes" id="UP001571110"/>
    </source>
</evidence>
<protein>
    <submittedName>
        <fullName evidence="1">Uncharacterized protein</fullName>
    </submittedName>
</protein>
<gene>
    <name evidence="1" type="ORF">AB1I70_14295</name>
</gene>
<proteinExistence type="predicted"/>
<name>A0ABV4RTW7_9BACI</name>
<dbReference type="RefSeq" id="WP_000792136.1">
    <property type="nucleotide sequence ID" value="NZ_FMBJ01000018.1"/>
</dbReference>
<dbReference type="Proteomes" id="UP001571110">
    <property type="component" value="Unassembled WGS sequence"/>
</dbReference>
<reference evidence="1 2" key="1">
    <citation type="submission" date="2024-06" db="EMBL/GenBank/DDBJ databases">
        <title>Genetic profile and toxigenic potential of Bacillus cereus isolates from a Norwegian ice cream production plant,.</title>
        <authorList>
            <person name="Lindback T."/>
            <person name="Llarena A.-K."/>
            <person name="O'Sullivan K."/>
            <person name="Monshaugen M."/>
            <person name="Holmemo C.W."/>
            <person name="Aspholm M."/>
        </authorList>
    </citation>
    <scope>NUCLEOTIDE SEQUENCE [LARGE SCALE GENOMIC DNA]</scope>
    <source>
        <strain evidence="1 2">NVH-YM330</strain>
    </source>
</reference>
<dbReference type="EMBL" id="JBFDTY010000002">
    <property type="protein sequence ID" value="MFA2792509.1"/>
    <property type="molecule type" value="Genomic_DNA"/>
</dbReference>
<accession>A0ABV4RTW7</accession>
<keyword evidence="2" id="KW-1185">Reference proteome</keyword>
<evidence type="ECO:0000313" key="1">
    <source>
        <dbReference type="EMBL" id="MFA2792509.1"/>
    </source>
</evidence>
<comment type="caution">
    <text evidence="1">The sequence shown here is derived from an EMBL/GenBank/DDBJ whole genome shotgun (WGS) entry which is preliminary data.</text>
</comment>
<organism evidence="1 2">
    <name type="scientific">Bacillus mobilis</name>
    <dbReference type="NCBI Taxonomy" id="2026190"/>
    <lineage>
        <taxon>Bacteria</taxon>
        <taxon>Bacillati</taxon>
        <taxon>Bacillota</taxon>
        <taxon>Bacilli</taxon>
        <taxon>Bacillales</taxon>
        <taxon>Bacillaceae</taxon>
        <taxon>Bacillus</taxon>
        <taxon>Bacillus cereus group</taxon>
    </lineage>
</organism>
<sequence>MKNKRIPKVTIIKATNPNYKQVAETIVKLSQPNIETKKDVS</sequence>